<dbReference type="Proteomes" id="UP001160758">
    <property type="component" value="Unassembled WGS sequence"/>
</dbReference>
<comment type="caution">
    <text evidence="1">The sequence shown here is derived from an EMBL/GenBank/DDBJ whole genome shotgun (WGS) entry which is preliminary data.</text>
</comment>
<dbReference type="AlphaFoldDB" id="A0AA42VGE5"/>
<dbReference type="RefSeq" id="WP_210538746.1">
    <property type="nucleotide sequence ID" value="NZ_CP100393.1"/>
</dbReference>
<evidence type="ECO:0000313" key="2">
    <source>
        <dbReference type="Proteomes" id="UP001160758"/>
    </source>
</evidence>
<accession>A0AA42VGE5</accession>
<name>A0AA42VGE5_AERCA</name>
<sequence length="100" mass="11621">MKPLTAHEVLLPLYNFTQLMVGHNPKQLHISIKTQEWLFTRLSTAPFPIKEAIELEPSKRSAFYELLTQYVMFLTMNSDLKFGSSRLSGEGRLDFQKKVF</sequence>
<reference evidence="1" key="1">
    <citation type="submission" date="2022-09" db="EMBL/GenBank/DDBJ databases">
        <title>Intensive care unit water sources are persistently colonized with multi-drug resistant bacteria and are the site of extensive horizontal gene transfer of antibiotic resistance genes.</title>
        <authorList>
            <person name="Diorio-Toth L."/>
        </authorList>
    </citation>
    <scope>NUCLEOTIDE SEQUENCE</scope>
    <source>
        <strain evidence="1">GD03796</strain>
    </source>
</reference>
<gene>
    <name evidence="1" type="ORF">N5I07_22565</name>
</gene>
<evidence type="ECO:0000313" key="1">
    <source>
        <dbReference type="EMBL" id="MDH1900278.1"/>
    </source>
</evidence>
<protein>
    <submittedName>
        <fullName evidence="1">Uncharacterized protein</fullName>
    </submittedName>
</protein>
<organism evidence="1 2">
    <name type="scientific">Aeromonas caviae</name>
    <name type="common">Aeromonas punctata</name>
    <dbReference type="NCBI Taxonomy" id="648"/>
    <lineage>
        <taxon>Bacteria</taxon>
        <taxon>Pseudomonadati</taxon>
        <taxon>Pseudomonadota</taxon>
        <taxon>Gammaproteobacteria</taxon>
        <taxon>Aeromonadales</taxon>
        <taxon>Aeromonadaceae</taxon>
        <taxon>Aeromonas</taxon>
    </lineage>
</organism>
<dbReference type="EMBL" id="JAOCFT010000002">
    <property type="protein sequence ID" value="MDH1900278.1"/>
    <property type="molecule type" value="Genomic_DNA"/>
</dbReference>
<proteinExistence type="predicted"/>